<dbReference type="PANTHER" id="PTHR43547">
    <property type="entry name" value="TWO-COMPONENT HISTIDINE KINASE"/>
    <property type="match status" value="1"/>
</dbReference>
<reference evidence="17 18" key="1">
    <citation type="submission" date="2018-03" db="EMBL/GenBank/DDBJ databases">
        <title>Genomic Encyclopedia of Archaeal and Bacterial Type Strains, Phase II (KMG-II): from individual species to whole genera.</title>
        <authorList>
            <person name="Goeker M."/>
        </authorList>
    </citation>
    <scope>NUCLEOTIDE SEQUENCE [LARGE SCALE GENOMIC DNA]</scope>
    <source>
        <strain evidence="17 18">DSM 27929</strain>
    </source>
</reference>
<feature type="transmembrane region" description="Helical" evidence="13">
    <location>
        <begin position="772"/>
        <end position="794"/>
    </location>
</feature>
<proteinExistence type="predicted"/>
<keyword evidence="13" id="KW-0812">Transmembrane</keyword>
<dbReference type="InterPro" id="IPR018060">
    <property type="entry name" value="HTH_AraC"/>
</dbReference>
<evidence type="ECO:0000256" key="4">
    <source>
        <dbReference type="ARBA" id="ARBA00022679"/>
    </source>
</evidence>
<dbReference type="SUPFAM" id="SSF52172">
    <property type="entry name" value="CheY-like"/>
    <property type="match status" value="1"/>
</dbReference>
<comment type="catalytic activity">
    <reaction evidence="1">
        <text>ATP + protein L-histidine = ADP + protein N-phospho-L-histidine.</text>
        <dbReference type="EC" id="2.7.13.3"/>
    </reaction>
</comment>
<dbReference type="RefSeq" id="WP_106133271.1">
    <property type="nucleotide sequence ID" value="NZ_PVTR01000004.1"/>
</dbReference>
<dbReference type="PROSITE" id="PS01124">
    <property type="entry name" value="HTH_ARAC_FAMILY_2"/>
    <property type="match status" value="1"/>
</dbReference>
<dbReference type="Gene3D" id="2.60.40.10">
    <property type="entry name" value="Immunoglobulins"/>
    <property type="match status" value="1"/>
</dbReference>
<dbReference type="Gene3D" id="1.10.287.130">
    <property type="match status" value="1"/>
</dbReference>
<dbReference type="FunFam" id="3.30.565.10:FF:000037">
    <property type="entry name" value="Hybrid sensor histidine kinase/response regulator"/>
    <property type="match status" value="1"/>
</dbReference>
<gene>
    <name evidence="17" type="ORF">CLW00_104200</name>
</gene>
<dbReference type="InterPro" id="IPR003661">
    <property type="entry name" value="HisK_dim/P_dom"/>
</dbReference>
<keyword evidence="8" id="KW-0902">Two-component regulatory system</keyword>
<dbReference type="SUPFAM" id="SSF46689">
    <property type="entry name" value="Homeodomain-like"/>
    <property type="match status" value="1"/>
</dbReference>
<evidence type="ECO:0000259" key="15">
    <source>
        <dbReference type="PROSITE" id="PS50109"/>
    </source>
</evidence>
<evidence type="ECO:0000256" key="9">
    <source>
        <dbReference type="ARBA" id="ARBA00023015"/>
    </source>
</evidence>
<dbReference type="Pfam" id="PF02518">
    <property type="entry name" value="HATPase_c"/>
    <property type="match status" value="1"/>
</dbReference>
<dbReference type="CDD" id="cd00082">
    <property type="entry name" value="HisKA"/>
    <property type="match status" value="1"/>
</dbReference>
<keyword evidence="6" id="KW-0418">Kinase</keyword>
<dbReference type="InterPro" id="IPR011006">
    <property type="entry name" value="CheY-like_superfamily"/>
</dbReference>
<dbReference type="InterPro" id="IPR011123">
    <property type="entry name" value="Y_Y_Y"/>
</dbReference>
<protein>
    <recommendedName>
        <fullName evidence="2">histidine kinase</fullName>
        <ecNumber evidence="2">2.7.13.3</ecNumber>
    </recommendedName>
</protein>
<dbReference type="PANTHER" id="PTHR43547:SF2">
    <property type="entry name" value="HYBRID SIGNAL TRANSDUCTION HISTIDINE KINASE C"/>
    <property type="match status" value="1"/>
</dbReference>
<keyword evidence="18" id="KW-1185">Reference proteome</keyword>
<evidence type="ECO:0000259" key="16">
    <source>
        <dbReference type="PROSITE" id="PS50110"/>
    </source>
</evidence>
<dbReference type="SUPFAM" id="SSF47384">
    <property type="entry name" value="Homodimeric domain of signal transducing histidine kinase"/>
    <property type="match status" value="1"/>
</dbReference>
<evidence type="ECO:0000313" key="18">
    <source>
        <dbReference type="Proteomes" id="UP000238157"/>
    </source>
</evidence>
<dbReference type="SMART" id="SM00342">
    <property type="entry name" value="HTH_ARAC"/>
    <property type="match status" value="1"/>
</dbReference>
<dbReference type="SMART" id="SM00448">
    <property type="entry name" value="REC"/>
    <property type="match status" value="1"/>
</dbReference>
<dbReference type="GO" id="GO:0003700">
    <property type="term" value="F:DNA-binding transcription factor activity"/>
    <property type="evidence" value="ECO:0007669"/>
    <property type="project" value="InterPro"/>
</dbReference>
<evidence type="ECO:0000256" key="8">
    <source>
        <dbReference type="ARBA" id="ARBA00023012"/>
    </source>
</evidence>
<dbReference type="PROSITE" id="PS50109">
    <property type="entry name" value="HIS_KIN"/>
    <property type="match status" value="1"/>
</dbReference>
<keyword evidence="5" id="KW-0547">Nucleotide-binding</keyword>
<keyword evidence="9" id="KW-0805">Transcription regulation</keyword>
<dbReference type="Gene3D" id="3.40.50.2300">
    <property type="match status" value="1"/>
</dbReference>
<evidence type="ECO:0000313" key="17">
    <source>
        <dbReference type="EMBL" id="PRY88549.1"/>
    </source>
</evidence>
<dbReference type="PRINTS" id="PR00344">
    <property type="entry name" value="BCTRLSENSOR"/>
</dbReference>
<evidence type="ECO:0000259" key="14">
    <source>
        <dbReference type="PROSITE" id="PS01124"/>
    </source>
</evidence>
<organism evidence="17 18">
    <name type="scientific">Mongoliibacter ruber</name>
    <dbReference type="NCBI Taxonomy" id="1750599"/>
    <lineage>
        <taxon>Bacteria</taxon>
        <taxon>Pseudomonadati</taxon>
        <taxon>Bacteroidota</taxon>
        <taxon>Cytophagia</taxon>
        <taxon>Cytophagales</taxon>
        <taxon>Cyclobacteriaceae</taxon>
        <taxon>Mongoliibacter</taxon>
    </lineage>
</organism>
<dbReference type="InterPro" id="IPR001789">
    <property type="entry name" value="Sig_transdc_resp-reg_receiver"/>
</dbReference>
<dbReference type="InterPro" id="IPR003594">
    <property type="entry name" value="HATPase_dom"/>
</dbReference>
<name>A0A2T0WPC1_9BACT</name>
<evidence type="ECO:0000256" key="1">
    <source>
        <dbReference type="ARBA" id="ARBA00000085"/>
    </source>
</evidence>
<feature type="compositionally biased region" description="Polar residues" evidence="12">
    <location>
        <begin position="1336"/>
        <end position="1348"/>
    </location>
</feature>
<dbReference type="PROSITE" id="PS50110">
    <property type="entry name" value="RESPONSE_REGULATORY"/>
    <property type="match status" value="1"/>
</dbReference>
<evidence type="ECO:0000256" key="11">
    <source>
        <dbReference type="PROSITE-ProRule" id="PRU00169"/>
    </source>
</evidence>
<dbReference type="SUPFAM" id="SSF63829">
    <property type="entry name" value="Calcium-dependent phosphotriesterase"/>
    <property type="match status" value="3"/>
</dbReference>
<evidence type="ECO:0000256" key="3">
    <source>
        <dbReference type="ARBA" id="ARBA00022553"/>
    </source>
</evidence>
<dbReference type="InterPro" id="IPR036097">
    <property type="entry name" value="HisK_dim/P_sf"/>
</dbReference>
<feature type="domain" description="HTH araC/xylS-type" evidence="14">
    <location>
        <begin position="1241"/>
        <end position="1340"/>
    </location>
</feature>
<dbReference type="OrthoDB" id="9806995at2"/>
<dbReference type="Pfam" id="PF07494">
    <property type="entry name" value="Reg_prop"/>
    <property type="match status" value="3"/>
</dbReference>
<keyword evidence="7" id="KW-0067">ATP-binding</keyword>
<dbReference type="Pfam" id="PF00512">
    <property type="entry name" value="HisKA"/>
    <property type="match status" value="1"/>
</dbReference>
<dbReference type="Pfam" id="PF12833">
    <property type="entry name" value="HTH_18"/>
    <property type="match status" value="1"/>
</dbReference>
<feature type="domain" description="Histidine kinase" evidence="15">
    <location>
        <begin position="830"/>
        <end position="1053"/>
    </location>
</feature>
<dbReference type="InterPro" id="IPR005467">
    <property type="entry name" value="His_kinase_dom"/>
</dbReference>
<dbReference type="Pfam" id="PF07495">
    <property type="entry name" value="Y_Y_Y"/>
    <property type="match status" value="1"/>
</dbReference>
<evidence type="ECO:0000256" key="5">
    <source>
        <dbReference type="ARBA" id="ARBA00022741"/>
    </source>
</evidence>
<accession>A0A2T0WPC1</accession>
<keyword evidence="13" id="KW-1133">Transmembrane helix</keyword>
<keyword evidence="10" id="KW-0804">Transcription</keyword>
<evidence type="ECO:0000256" key="13">
    <source>
        <dbReference type="SAM" id="Phobius"/>
    </source>
</evidence>
<sequence length="1357" mass="153913">MPHKSHLLYLLLIFISIEAGFGQQLPYFTTLTSRDGLPSNTISAIAQDSEDFIWVGTANGVARYDGNSFLIFRKEEYPLLAANEISSLLAVGEEIWVGTWKGLSRINSKTFEITPVELDPTIAIRTMYLDPKGIVWVGSTKGLLRFNGEEMETFDVKKNGLSHNMVRSVFMDHEDNLWVGTYDRINKLPSGKGKFTSYELKGNYKPSLKNNLIMDIKPDQVDRDYLWVGTETGLVRMHIPSGSYETFNEENAGFSNEVIKSIYLTQSGDIYMGTDFGVNIFKPEDESVEKLFHHPELPYSIGSNVSMQIFEDSGGVVWFVTSNGLSLFNKYGGFYSYHEVNHILNQQKIGSQVKSILISKKGDIWLATLNGVIKIDAETGKQEVFDIHARVGKNILLNNVYALEEDEFGRIWIGTAGGINVWDEQNQKMYAISSGEQNGLESNYIAKFIKANDGTFWVSAWEGGLYKVGGNFKEISSLIFEKASEYGTEKTVTGANAVWVVNYDELFRIDLQSHRNTSVNSFNKVSNRRSLNALYFSKKGNLWAATTNGLIEYQPQTDQAIFHPLHIGKDFVLSSITEDSKGQIWGATSGFIIKFQPSDNTFEIFPLDKGLPIKSFFEACWGKDKMGNLYFGGDNGYISISPDAQPNNFKPRLFFSKIRINNTLIQPGNKSNDDFELPSDIAFVSDLKLHYSQRSIAIDFSSLHFWQPEKNIYAYKLEGHDKDWSYSSGSGNTAIYSNLSPGKYTLRLKGSNNYGIWSDEIKTLDFEIYPPLFLSNLFIFFYFVLALGAIVFALRFYSSRIHLRNEVKLARMEKAHSEEIAVTKQQFFTNISHELRTPISLILPPIQQALDRVSMDEKTKSLLQLAEKNSNRLLRLVNQILDFRKLEQDSLELKVTSFDLVGFCKDLCELFVDKASRNEIQFRFHSDLETCYIWADRDKLETVLYNLLSNAFKFTSESGTVEMLLKTHPADEKYIKGGVEIQIHDTGIGIESDEQDKIFDRFYQTGKAKQIDTGSGIGLSMVKEYTKLHYGEVKVDSQVGEGACFTVILPMGNIHYPFEVEQKSNALNLLASKQEGGNSAEEYQYDLDSGKPIVLIVEDYPDMVDYLSIHLKEDYHLVIAHNGQEALEKIKSFLPEVIISDIMMPVMDGLTLCKKIKENPKTSHIGMILLTAKSLTSQKIEGIKTGADAYLTKPFDLELLKANIEQLIKRKDELHNYFKSEIITQPILESQGESVDDKFIKKVISIIEANISNPDFTVELLSDEIGMSTAHLYRKLKSLTHFSAKEIIRKYRLKKASILLKNKEGNISEIMYEVGFSNLSYFAKCFRKEYDMSPRDFQQSNSTSSPSDFRNELYSGR</sequence>
<evidence type="ECO:0000256" key="7">
    <source>
        <dbReference type="ARBA" id="ARBA00022840"/>
    </source>
</evidence>
<dbReference type="SMART" id="SM00387">
    <property type="entry name" value="HATPase_c"/>
    <property type="match status" value="1"/>
</dbReference>
<dbReference type="Gene3D" id="2.130.10.10">
    <property type="entry name" value="YVTN repeat-like/Quinoprotein amine dehydrogenase"/>
    <property type="match status" value="3"/>
</dbReference>
<dbReference type="InterPro" id="IPR011110">
    <property type="entry name" value="Reg_prop"/>
</dbReference>
<evidence type="ECO:0000256" key="10">
    <source>
        <dbReference type="ARBA" id="ARBA00023163"/>
    </source>
</evidence>
<dbReference type="Pfam" id="PF00072">
    <property type="entry name" value="Response_reg"/>
    <property type="match status" value="1"/>
</dbReference>
<keyword evidence="4" id="KW-0808">Transferase</keyword>
<dbReference type="EC" id="2.7.13.3" evidence="2"/>
<dbReference type="GO" id="GO:0043565">
    <property type="term" value="F:sequence-specific DNA binding"/>
    <property type="evidence" value="ECO:0007669"/>
    <property type="project" value="InterPro"/>
</dbReference>
<dbReference type="FunFam" id="1.10.287.130:FF:000045">
    <property type="entry name" value="Two-component system sensor histidine kinase/response regulator"/>
    <property type="match status" value="1"/>
</dbReference>
<dbReference type="InterPro" id="IPR004358">
    <property type="entry name" value="Sig_transdc_His_kin-like_C"/>
</dbReference>
<feature type="region of interest" description="Disordered" evidence="12">
    <location>
        <begin position="1335"/>
        <end position="1357"/>
    </location>
</feature>
<keyword evidence="3 11" id="KW-0597">Phosphoprotein</keyword>
<dbReference type="SUPFAM" id="SSF55874">
    <property type="entry name" value="ATPase domain of HSP90 chaperone/DNA topoisomerase II/histidine kinase"/>
    <property type="match status" value="1"/>
</dbReference>
<comment type="caution">
    <text evidence="17">The sequence shown here is derived from an EMBL/GenBank/DDBJ whole genome shotgun (WGS) entry which is preliminary data.</text>
</comment>
<evidence type="ECO:0000256" key="12">
    <source>
        <dbReference type="SAM" id="MobiDB-lite"/>
    </source>
</evidence>
<dbReference type="SMART" id="SM00388">
    <property type="entry name" value="HisKA"/>
    <property type="match status" value="1"/>
</dbReference>
<dbReference type="GO" id="GO:0005524">
    <property type="term" value="F:ATP binding"/>
    <property type="evidence" value="ECO:0007669"/>
    <property type="project" value="UniProtKB-KW"/>
</dbReference>
<dbReference type="InterPro" id="IPR013783">
    <property type="entry name" value="Ig-like_fold"/>
</dbReference>
<dbReference type="InterPro" id="IPR036890">
    <property type="entry name" value="HATPase_C_sf"/>
</dbReference>
<feature type="modified residue" description="4-aspartylphosphate" evidence="11">
    <location>
        <position position="1141"/>
    </location>
</feature>
<dbReference type="GO" id="GO:0000155">
    <property type="term" value="F:phosphorelay sensor kinase activity"/>
    <property type="evidence" value="ECO:0007669"/>
    <property type="project" value="InterPro"/>
</dbReference>
<dbReference type="InterPro" id="IPR009057">
    <property type="entry name" value="Homeodomain-like_sf"/>
</dbReference>
<feature type="domain" description="Response regulatory" evidence="16">
    <location>
        <begin position="1093"/>
        <end position="1208"/>
    </location>
</feature>
<dbReference type="Gene3D" id="3.30.565.10">
    <property type="entry name" value="Histidine kinase-like ATPase, C-terminal domain"/>
    <property type="match status" value="1"/>
</dbReference>
<evidence type="ECO:0000256" key="2">
    <source>
        <dbReference type="ARBA" id="ARBA00012438"/>
    </source>
</evidence>
<dbReference type="Gene3D" id="1.10.10.60">
    <property type="entry name" value="Homeodomain-like"/>
    <property type="match status" value="1"/>
</dbReference>
<dbReference type="InterPro" id="IPR015943">
    <property type="entry name" value="WD40/YVTN_repeat-like_dom_sf"/>
</dbReference>
<keyword evidence="13" id="KW-0472">Membrane</keyword>
<dbReference type="EMBL" id="PVTR01000004">
    <property type="protein sequence ID" value="PRY88549.1"/>
    <property type="molecule type" value="Genomic_DNA"/>
</dbReference>
<evidence type="ECO:0000256" key="6">
    <source>
        <dbReference type="ARBA" id="ARBA00022777"/>
    </source>
</evidence>
<dbReference type="Proteomes" id="UP000238157">
    <property type="component" value="Unassembled WGS sequence"/>
</dbReference>